<dbReference type="OrthoDB" id="9766758at2"/>
<dbReference type="InterPro" id="IPR006059">
    <property type="entry name" value="SBP"/>
</dbReference>
<comment type="similarity">
    <text evidence="1 5">Belongs to the bacterial solute-binding protein 1 family.</text>
</comment>
<dbReference type="GO" id="GO:0015768">
    <property type="term" value="P:maltose transport"/>
    <property type="evidence" value="ECO:0007669"/>
    <property type="project" value="TreeGrafter"/>
</dbReference>
<name>A0A1N6HBX0_9LACT</name>
<sequence length="427" mass="46768">MVEKKDWKKMVLGLVSVSTVLLAACGGGEEATETDAENAVKDGESATLKIDVDPRYSEYVNEIIPAFEEEHSVTIEISERDMFEGIEALPLDGPADIGSDILIAPYDRVGVLGQQGHLAEVTLPDDGRYDELDQRQVTLEDKIYGAPFVIESLVLYYNKDLLKQAPETFEDLEKMSEDDQYAFENEEETNTAFLANWTTAYQYIGLLSGYGGYVFGEDGTDPTDIGLNSPKSVEGISYIANWYQDVWPQGMLDATSSENFMNELFTSGKTAAVINGPWGASGYDDAGVNYGVSTIPILPNGSEYEPFAGGVAWAVSKYSKNPELAQEWLDYVTNAENSETLYEVTSEIPANQEARAVASESGNELTKAVIEQFDSAVPMPNIPEMSEVWTGAETLIFDAASGNKTPQQAADDAVQLIEENIAQKYQK</sequence>
<feature type="chain" id="PRO_5039741258" description="Maltodextrin-binding protein" evidence="5">
    <location>
        <begin position="24"/>
        <end position="427"/>
    </location>
</feature>
<keyword evidence="5" id="KW-1003">Cell membrane</keyword>
<keyword evidence="5" id="KW-0472">Membrane</keyword>
<accession>A0A1N6HBX0</accession>
<dbReference type="GO" id="GO:0015144">
    <property type="term" value="F:carbohydrate transmembrane transporter activity"/>
    <property type="evidence" value="ECO:0007669"/>
    <property type="project" value="InterPro"/>
</dbReference>
<comment type="subcellular location">
    <subcellularLocation>
        <location evidence="5">Cell membrane</location>
        <topology evidence="5">Lipid-anchor</topology>
    </subcellularLocation>
</comment>
<dbReference type="PROSITE" id="PS51257">
    <property type="entry name" value="PROKAR_LIPOPROTEIN"/>
    <property type="match status" value="1"/>
</dbReference>
<keyword evidence="5" id="KW-0449">Lipoprotein</keyword>
<evidence type="ECO:0000256" key="1">
    <source>
        <dbReference type="ARBA" id="ARBA00008520"/>
    </source>
</evidence>
<keyword evidence="3 5" id="KW-0762">Sugar transport</keyword>
<dbReference type="eggNOG" id="COG2182">
    <property type="taxonomic scope" value="Bacteria"/>
</dbReference>
<dbReference type="Proteomes" id="UP000184758">
    <property type="component" value="Unassembled WGS sequence"/>
</dbReference>
<dbReference type="Gene3D" id="3.40.190.10">
    <property type="entry name" value="Periplasmic binding protein-like II"/>
    <property type="match status" value="2"/>
</dbReference>
<dbReference type="PRINTS" id="PR00181">
    <property type="entry name" value="MALTOSEBP"/>
</dbReference>
<dbReference type="AlphaFoldDB" id="A0A1N6HBX0"/>
<evidence type="ECO:0000256" key="4">
    <source>
        <dbReference type="ARBA" id="ARBA00022729"/>
    </source>
</evidence>
<feature type="signal peptide" evidence="5">
    <location>
        <begin position="1"/>
        <end position="23"/>
    </location>
</feature>
<dbReference type="STRING" id="28230.SAMN05878443_1761"/>
<evidence type="ECO:0000256" key="3">
    <source>
        <dbReference type="ARBA" id="ARBA00022597"/>
    </source>
</evidence>
<dbReference type="GO" id="GO:0042956">
    <property type="term" value="P:maltodextrin transmembrane transport"/>
    <property type="evidence" value="ECO:0007669"/>
    <property type="project" value="TreeGrafter"/>
</dbReference>
<protein>
    <recommendedName>
        <fullName evidence="5">Maltodextrin-binding protein</fullName>
    </recommendedName>
</protein>
<dbReference type="InterPro" id="IPR006060">
    <property type="entry name" value="Maltose/Cyclodextrin-bd"/>
</dbReference>
<dbReference type="PANTHER" id="PTHR30061:SF50">
    <property type="entry name" value="MALTOSE_MALTODEXTRIN-BINDING PERIPLASMIC PROTEIN"/>
    <property type="match status" value="1"/>
</dbReference>
<evidence type="ECO:0000313" key="6">
    <source>
        <dbReference type="EMBL" id="SIO17145.1"/>
    </source>
</evidence>
<evidence type="ECO:0000256" key="5">
    <source>
        <dbReference type="RuleBase" id="RU365005"/>
    </source>
</evidence>
<dbReference type="PANTHER" id="PTHR30061">
    <property type="entry name" value="MALTOSE-BINDING PERIPLASMIC PROTEIN"/>
    <property type="match status" value="1"/>
</dbReference>
<keyword evidence="4 5" id="KW-0732">Signal</keyword>
<keyword evidence="7" id="KW-1185">Reference proteome</keyword>
<dbReference type="Pfam" id="PF13416">
    <property type="entry name" value="SBP_bac_8"/>
    <property type="match status" value="1"/>
</dbReference>
<proteinExistence type="inferred from homology"/>
<dbReference type="EMBL" id="FSRN01000001">
    <property type="protein sequence ID" value="SIO17145.1"/>
    <property type="molecule type" value="Genomic_DNA"/>
</dbReference>
<organism evidence="6 7">
    <name type="scientific">Carnobacterium alterfunditum</name>
    <dbReference type="NCBI Taxonomy" id="28230"/>
    <lineage>
        <taxon>Bacteria</taxon>
        <taxon>Bacillati</taxon>
        <taxon>Bacillota</taxon>
        <taxon>Bacilli</taxon>
        <taxon>Lactobacillales</taxon>
        <taxon>Carnobacteriaceae</taxon>
        <taxon>Carnobacterium</taxon>
    </lineage>
</organism>
<evidence type="ECO:0000256" key="2">
    <source>
        <dbReference type="ARBA" id="ARBA00022448"/>
    </source>
</evidence>
<dbReference type="GO" id="GO:1901982">
    <property type="term" value="F:maltose binding"/>
    <property type="evidence" value="ECO:0007669"/>
    <property type="project" value="TreeGrafter"/>
</dbReference>
<reference evidence="7" key="1">
    <citation type="submission" date="2016-11" db="EMBL/GenBank/DDBJ databases">
        <authorList>
            <person name="Varghese N."/>
            <person name="Submissions S."/>
        </authorList>
    </citation>
    <scope>NUCLEOTIDE SEQUENCE [LARGE SCALE GENOMIC DNA]</scope>
    <source>
        <strain evidence="7">313</strain>
    </source>
</reference>
<dbReference type="GO" id="GO:0055052">
    <property type="term" value="C:ATP-binding cassette (ABC) transporter complex, substrate-binding subunit-containing"/>
    <property type="evidence" value="ECO:0007669"/>
    <property type="project" value="TreeGrafter"/>
</dbReference>
<gene>
    <name evidence="6" type="ORF">SAMN05878443_1761</name>
</gene>
<dbReference type="SUPFAM" id="SSF53850">
    <property type="entry name" value="Periplasmic binding protein-like II"/>
    <property type="match status" value="1"/>
</dbReference>
<keyword evidence="2 5" id="KW-0813">Transport</keyword>
<evidence type="ECO:0000313" key="7">
    <source>
        <dbReference type="Proteomes" id="UP000184758"/>
    </source>
</evidence>